<evidence type="ECO:0000313" key="2">
    <source>
        <dbReference type="Proteomes" id="UP001386955"/>
    </source>
</evidence>
<evidence type="ECO:0000313" key="1">
    <source>
        <dbReference type="EMBL" id="KAK7406687.1"/>
    </source>
</evidence>
<dbReference type="AlphaFoldDB" id="A0AAN9XSH9"/>
<dbReference type="EMBL" id="JAYMYS010000002">
    <property type="protein sequence ID" value="KAK7406687.1"/>
    <property type="molecule type" value="Genomic_DNA"/>
</dbReference>
<gene>
    <name evidence="1" type="ORF">VNO78_08317</name>
</gene>
<dbReference type="Proteomes" id="UP001386955">
    <property type="component" value="Unassembled WGS sequence"/>
</dbReference>
<proteinExistence type="predicted"/>
<accession>A0AAN9XSH9</accession>
<keyword evidence="2" id="KW-1185">Reference proteome</keyword>
<protein>
    <submittedName>
        <fullName evidence="1">Uncharacterized protein</fullName>
    </submittedName>
</protein>
<sequence>MENVRRLANALTYNFSYKSYAKVVAKLAKAYVGKVRIKGSSYAMQHKLHQEGVYGIKVVGSIGHKKWSLIGLEEVAANTHKAQRVVRVWKEAQRRSLDESELCNLTRRKVILITSSRYSVAQAIATSMATQINLQKYQPCSSKA</sequence>
<reference evidence="1 2" key="1">
    <citation type="submission" date="2024-01" db="EMBL/GenBank/DDBJ databases">
        <title>The genomes of 5 underutilized Papilionoideae crops provide insights into root nodulation and disease resistanc.</title>
        <authorList>
            <person name="Jiang F."/>
        </authorList>
    </citation>
    <scope>NUCLEOTIDE SEQUENCE [LARGE SCALE GENOMIC DNA]</scope>
    <source>
        <strain evidence="1">DUOXIRENSHENG_FW03</strain>
        <tissue evidence="1">Leaves</tissue>
    </source>
</reference>
<organism evidence="1 2">
    <name type="scientific">Psophocarpus tetragonolobus</name>
    <name type="common">Winged bean</name>
    <name type="synonym">Dolichos tetragonolobus</name>
    <dbReference type="NCBI Taxonomy" id="3891"/>
    <lineage>
        <taxon>Eukaryota</taxon>
        <taxon>Viridiplantae</taxon>
        <taxon>Streptophyta</taxon>
        <taxon>Embryophyta</taxon>
        <taxon>Tracheophyta</taxon>
        <taxon>Spermatophyta</taxon>
        <taxon>Magnoliopsida</taxon>
        <taxon>eudicotyledons</taxon>
        <taxon>Gunneridae</taxon>
        <taxon>Pentapetalae</taxon>
        <taxon>rosids</taxon>
        <taxon>fabids</taxon>
        <taxon>Fabales</taxon>
        <taxon>Fabaceae</taxon>
        <taxon>Papilionoideae</taxon>
        <taxon>50 kb inversion clade</taxon>
        <taxon>NPAAA clade</taxon>
        <taxon>indigoferoid/millettioid clade</taxon>
        <taxon>Phaseoleae</taxon>
        <taxon>Psophocarpus</taxon>
    </lineage>
</organism>
<name>A0AAN9XSH9_PSOTE</name>
<comment type="caution">
    <text evidence="1">The sequence shown here is derived from an EMBL/GenBank/DDBJ whole genome shotgun (WGS) entry which is preliminary data.</text>
</comment>